<name>A0A1E5W7P0_9POAL</name>
<dbReference type="SMART" id="SM01157">
    <property type="entry name" value="DUF1719"/>
    <property type="match status" value="1"/>
</dbReference>
<evidence type="ECO:0000313" key="2">
    <source>
        <dbReference type="Proteomes" id="UP000095767"/>
    </source>
</evidence>
<protein>
    <submittedName>
        <fullName evidence="1">Uncharacterized protein</fullName>
    </submittedName>
</protein>
<dbReference type="Pfam" id="PF08224">
    <property type="entry name" value="DUF1719"/>
    <property type="match status" value="1"/>
</dbReference>
<reference evidence="1 2" key="1">
    <citation type="submission" date="2016-09" db="EMBL/GenBank/DDBJ databases">
        <title>The draft genome of Dichanthelium oligosanthes: A C3 panicoid grass species.</title>
        <authorList>
            <person name="Studer A.J."/>
            <person name="Schnable J.C."/>
            <person name="Brutnell T.P."/>
        </authorList>
    </citation>
    <scope>NUCLEOTIDE SEQUENCE [LARGE SCALE GENOMIC DNA]</scope>
    <source>
        <strain evidence="2">cv. Kellogg 1175</strain>
        <tissue evidence="1">Leaf</tissue>
    </source>
</reference>
<dbReference type="AlphaFoldDB" id="A0A1E5W7P0"/>
<proteinExistence type="predicted"/>
<dbReference type="InterPro" id="IPR013181">
    <property type="entry name" value="DUF1719"/>
</dbReference>
<dbReference type="EMBL" id="LWDX02018711">
    <property type="protein sequence ID" value="OEL33439.1"/>
    <property type="molecule type" value="Genomic_DNA"/>
</dbReference>
<sequence>MSSKDELCLSCDDVERFEQFADSARDILRDVESGCSLRCWMSFSSPFVRHLFEWKTLIYRRVQADQEPMFSIWSSRLEEDRGVEAHVEYKYLNRKRPEKRFSILLVLRLSESTDTVGIAMNCLKSLATQFRLVSDIAMGELTLLANNLQDVSHSHAPSKFLHSLKARKREKLHIQN</sequence>
<organism evidence="1 2">
    <name type="scientific">Dichanthelium oligosanthes</name>
    <dbReference type="NCBI Taxonomy" id="888268"/>
    <lineage>
        <taxon>Eukaryota</taxon>
        <taxon>Viridiplantae</taxon>
        <taxon>Streptophyta</taxon>
        <taxon>Embryophyta</taxon>
        <taxon>Tracheophyta</taxon>
        <taxon>Spermatophyta</taxon>
        <taxon>Magnoliopsida</taxon>
        <taxon>Liliopsida</taxon>
        <taxon>Poales</taxon>
        <taxon>Poaceae</taxon>
        <taxon>PACMAD clade</taxon>
        <taxon>Panicoideae</taxon>
        <taxon>Panicodae</taxon>
        <taxon>Paniceae</taxon>
        <taxon>Dichantheliinae</taxon>
        <taxon>Dichanthelium</taxon>
    </lineage>
</organism>
<comment type="caution">
    <text evidence="1">The sequence shown here is derived from an EMBL/GenBank/DDBJ whole genome shotgun (WGS) entry which is preliminary data.</text>
</comment>
<evidence type="ECO:0000313" key="1">
    <source>
        <dbReference type="EMBL" id="OEL33439.1"/>
    </source>
</evidence>
<accession>A0A1E5W7P0</accession>
<gene>
    <name evidence="1" type="ORF">BAE44_0005541</name>
</gene>
<dbReference type="Proteomes" id="UP000095767">
    <property type="component" value="Unassembled WGS sequence"/>
</dbReference>
<dbReference type="OrthoDB" id="655353at2759"/>
<keyword evidence="2" id="KW-1185">Reference proteome</keyword>